<proteinExistence type="predicted"/>
<evidence type="ECO:0000313" key="3">
    <source>
        <dbReference type="EMBL" id="RCL42546.1"/>
    </source>
</evidence>
<gene>
    <name evidence="3" type="ORF">DBW96_00685</name>
</gene>
<dbReference type="Proteomes" id="UP000253307">
    <property type="component" value="Unassembled WGS sequence"/>
</dbReference>
<dbReference type="InterPro" id="IPR050378">
    <property type="entry name" value="Metallo-dep_Hydrolases_sf"/>
</dbReference>
<dbReference type="GO" id="GO:0005829">
    <property type="term" value="C:cytosol"/>
    <property type="evidence" value="ECO:0007669"/>
    <property type="project" value="TreeGrafter"/>
</dbReference>
<evidence type="ECO:0000256" key="1">
    <source>
        <dbReference type="ARBA" id="ARBA00001947"/>
    </source>
</evidence>
<sequence length="410" mass="44439">MKRLILFIVFLSFNLTANSILIKSGQIHDGQGDSFIGDILITDNKIVEVGKFLNSSSAKVIEARGKPVTPGLISPISNLGVVEINALDVTNDDEPDFFGPGFSVFNAFNPHSTLIPWNRSNGVTSSISTPGYSSHIFKGMGSFFLLDGNLDITGDPDVAMYSRIGATGGSRAETVQIMESMFELAKNKDGAEIEDLLETTFASSLDMQLQDIEALARVVNGEIPLVLEVNRASDILQALRLKKEFDLDLVLMSVEEAPLVLDQIQASGVSVIIDPMDNIPDSFDELASNIKLGGILSNAGIKVMFSTQRSHNYHLMRQGAGNAVAHGMNYSAGIAGMTSTVAEIFNIQNRGSLKEGNFADIVIWSDDPLEPSAYPTTVIINGDEMSLATRASRLTERYTDKRDLPSAYKH</sequence>
<protein>
    <submittedName>
        <fullName evidence="3">Amidohydrolase</fullName>
    </submittedName>
</protein>
<name>A0A368C0S7_9GAMM</name>
<dbReference type="Gene3D" id="3.20.20.140">
    <property type="entry name" value="Metal-dependent hydrolases"/>
    <property type="match status" value="2"/>
</dbReference>
<dbReference type="InterPro" id="IPR006680">
    <property type="entry name" value="Amidohydro-rel"/>
</dbReference>
<dbReference type="AlphaFoldDB" id="A0A368C0S7"/>
<evidence type="ECO:0000259" key="2">
    <source>
        <dbReference type="Pfam" id="PF01979"/>
    </source>
</evidence>
<comment type="caution">
    <text evidence="3">The sequence shown here is derived from an EMBL/GenBank/DDBJ whole genome shotgun (WGS) entry which is preliminary data.</text>
</comment>
<dbReference type="GO" id="GO:0016812">
    <property type="term" value="F:hydrolase activity, acting on carbon-nitrogen (but not peptide) bonds, in cyclic amides"/>
    <property type="evidence" value="ECO:0007669"/>
    <property type="project" value="TreeGrafter"/>
</dbReference>
<dbReference type="EMBL" id="QOPE01000003">
    <property type="protein sequence ID" value="RCL42546.1"/>
    <property type="molecule type" value="Genomic_DNA"/>
</dbReference>
<dbReference type="InterPro" id="IPR011059">
    <property type="entry name" value="Metal-dep_hydrolase_composite"/>
</dbReference>
<organism evidence="3 4">
    <name type="scientific">SAR86 cluster bacterium</name>
    <dbReference type="NCBI Taxonomy" id="2030880"/>
    <lineage>
        <taxon>Bacteria</taxon>
        <taxon>Pseudomonadati</taxon>
        <taxon>Pseudomonadota</taxon>
        <taxon>Gammaproteobacteria</taxon>
        <taxon>SAR86 cluster</taxon>
    </lineage>
</organism>
<dbReference type="SUPFAM" id="SSF51338">
    <property type="entry name" value="Composite domain of metallo-dependent hydrolases"/>
    <property type="match status" value="1"/>
</dbReference>
<dbReference type="PANTHER" id="PTHR11647">
    <property type="entry name" value="HYDRANTOINASE/DIHYDROPYRIMIDINASE FAMILY MEMBER"/>
    <property type="match status" value="1"/>
</dbReference>
<accession>A0A368C0S7</accession>
<keyword evidence="3" id="KW-0378">Hydrolase</keyword>
<evidence type="ECO:0000313" key="4">
    <source>
        <dbReference type="Proteomes" id="UP000253307"/>
    </source>
</evidence>
<comment type="cofactor">
    <cofactor evidence="1">
        <name>Zn(2+)</name>
        <dbReference type="ChEBI" id="CHEBI:29105"/>
    </cofactor>
</comment>
<feature type="domain" description="Amidohydrolase-related" evidence="2">
    <location>
        <begin position="251"/>
        <end position="383"/>
    </location>
</feature>
<dbReference type="PANTHER" id="PTHR11647:SF1">
    <property type="entry name" value="COLLAPSIN RESPONSE MEDIATOR PROTEIN"/>
    <property type="match status" value="1"/>
</dbReference>
<reference evidence="3 4" key="1">
    <citation type="journal article" date="2018" name="Microbiome">
        <title>Fine metagenomic profile of the Mediterranean stratified and mixed water columns revealed by assembly and recruitment.</title>
        <authorList>
            <person name="Haro-Moreno J.M."/>
            <person name="Lopez-Perez M."/>
            <person name="De La Torre J.R."/>
            <person name="Picazo A."/>
            <person name="Camacho A."/>
            <person name="Rodriguez-Valera F."/>
        </authorList>
    </citation>
    <scope>NUCLEOTIDE SEQUENCE [LARGE SCALE GENOMIC DNA]</scope>
    <source>
        <strain evidence="3">MED-G82</strain>
    </source>
</reference>
<dbReference type="Pfam" id="PF01979">
    <property type="entry name" value="Amidohydro_1"/>
    <property type="match status" value="1"/>
</dbReference>